<evidence type="ECO:0000256" key="9">
    <source>
        <dbReference type="ARBA" id="ARBA00022801"/>
    </source>
</evidence>
<comment type="catalytic activity">
    <reaction evidence="18 19">
        <text>ATP + H2O = ADP + phosphate + H(+)</text>
        <dbReference type="Rhea" id="RHEA:13065"/>
        <dbReference type="ChEBI" id="CHEBI:15377"/>
        <dbReference type="ChEBI" id="CHEBI:15378"/>
        <dbReference type="ChEBI" id="CHEBI:30616"/>
        <dbReference type="ChEBI" id="CHEBI:43474"/>
        <dbReference type="ChEBI" id="CHEBI:456216"/>
        <dbReference type="EC" id="3.6.4.12"/>
    </reaction>
</comment>
<dbReference type="InterPro" id="IPR036494">
    <property type="entry name" value="Ku_C_sf"/>
</dbReference>
<evidence type="ECO:0000256" key="7">
    <source>
        <dbReference type="ARBA" id="ARBA00022741"/>
    </source>
</evidence>
<dbReference type="PANTHER" id="PTHR12604:SF4">
    <property type="entry name" value="X-RAY REPAIR CROSS-COMPLEMENTING PROTEIN 5"/>
    <property type="match status" value="1"/>
</dbReference>
<dbReference type="SUPFAM" id="SSF100939">
    <property type="entry name" value="SPOC domain-like"/>
    <property type="match status" value="1"/>
</dbReference>
<evidence type="ECO:0000256" key="20">
    <source>
        <dbReference type="SAM" id="MobiDB-lite"/>
    </source>
</evidence>
<evidence type="ECO:0000256" key="5">
    <source>
        <dbReference type="ARBA" id="ARBA00021792"/>
    </source>
</evidence>
<evidence type="ECO:0000256" key="1">
    <source>
        <dbReference type="ARBA" id="ARBA00004123"/>
    </source>
</evidence>
<feature type="domain" description="VWFA" evidence="21">
    <location>
        <begin position="6"/>
        <end position="167"/>
    </location>
</feature>
<evidence type="ECO:0000256" key="10">
    <source>
        <dbReference type="ARBA" id="ARBA00022806"/>
    </source>
</evidence>
<feature type="region of interest" description="Disordered" evidence="20">
    <location>
        <begin position="262"/>
        <end position="292"/>
    </location>
</feature>
<dbReference type="GO" id="GO:0003684">
    <property type="term" value="F:damaged DNA binding"/>
    <property type="evidence" value="ECO:0007669"/>
    <property type="project" value="InterPro"/>
</dbReference>
<dbReference type="SUPFAM" id="SSF101420">
    <property type="entry name" value="C-terminal domain of Ku80"/>
    <property type="match status" value="1"/>
</dbReference>
<dbReference type="OrthoDB" id="30826at2759"/>
<dbReference type="GO" id="GO:0000723">
    <property type="term" value="P:telomere maintenance"/>
    <property type="evidence" value="ECO:0007669"/>
    <property type="project" value="InterPro"/>
</dbReference>
<evidence type="ECO:0000313" key="23">
    <source>
        <dbReference type="Proteomes" id="UP000799429"/>
    </source>
</evidence>
<dbReference type="EMBL" id="MU006118">
    <property type="protein sequence ID" value="KAF2834504.1"/>
    <property type="molecule type" value="Genomic_DNA"/>
</dbReference>
<reference evidence="22" key="1">
    <citation type="journal article" date="2020" name="Stud. Mycol.">
        <title>101 Dothideomycetes genomes: a test case for predicting lifestyles and emergence of pathogens.</title>
        <authorList>
            <person name="Haridas S."/>
            <person name="Albert R."/>
            <person name="Binder M."/>
            <person name="Bloem J."/>
            <person name="Labutti K."/>
            <person name="Salamov A."/>
            <person name="Andreopoulos B."/>
            <person name="Baker S."/>
            <person name="Barry K."/>
            <person name="Bills G."/>
            <person name="Bluhm B."/>
            <person name="Cannon C."/>
            <person name="Castanera R."/>
            <person name="Culley D."/>
            <person name="Daum C."/>
            <person name="Ezra D."/>
            <person name="Gonzalez J."/>
            <person name="Henrissat B."/>
            <person name="Kuo A."/>
            <person name="Liang C."/>
            <person name="Lipzen A."/>
            <person name="Lutzoni F."/>
            <person name="Magnuson J."/>
            <person name="Mondo S."/>
            <person name="Nolan M."/>
            <person name="Ohm R."/>
            <person name="Pangilinan J."/>
            <person name="Park H.-J."/>
            <person name="Ramirez L."/>
            <person name="Alfaro M."/>
            <person name="Sun H."/>
            <person name="Tritt A."/>
            <person name="Yoshinaga Y."/>
            <person name="Zwiers L.-H."/>
            <person name="Turgeon B."/>
            <person name="Goodwin S."/>
            <person name="Spatafora J."/>
            <person name="Crous P."/>
            <person name="Grigoriev I."/>
        </authorList>
    </citation>
    <scope>NUCLEOTIDE SEQUENCE</scope>
    <source>
        <strain evidence="22">CBS 101060</strain>
    </source>
</reference>
<feature type="compositionally biased region" description="Polar residues" evidence="20">
    <location>
        <begin position="276"/>
        <end position="285"/>
    </location>
</feature>
<keyword evidence="12" id="KW-0779">Telomere</keyword>
<evidence type="ECO:0000256" key="18">
    <source>
        <dbReference type="ARBA" id="ARBA00047995"/>
    </source>
</evidence>
<keyword evidence="6" id="KW-0158">Chromosome</keyword>
<dbReference type="Gene3D" id="3.40.50.410">
    <property type="entry name" value="von Willebrand factor, type A domain"/>
    <property type="match status" value="1"/>
</dbReference>
<dbReference type="InterPro" id="IPR024193">
    <property type="entry name" value="Ku80"/>
</dbReference>
<dbReference type="GO" id="GO:0042162">
    <property type="term" value="F:telomeric DNA binding"/>
    <property type="evidence" value="ECO:0007669"/>
    <property type="project" value="InterPro"/>
</dbReference>
<dbReference type="CDD" id="cd00873">
    <property type="entry name" value="KU80"/>
    <property type="match status" value="1"/>
</dbReference>
<evidence type="ECO:0000313" key="22">
    <source>
        <dbReference type="EMBL" id="KAF2834504.1"/>
    </source>
</evidence>
<evidence type="ECO:0000256" key="19">
    <source>
        <dbReference type="PIRNR" id="PIRNR016570"/>
    </source>
</evidence>
<keyword evidence="9 19" id="KW-0378">Hydrolase</keyword>
<evidence type="ECO:0000256" key="13">
    <source>
        <dbReference type="ARBA" id="ARBA00023125"/>
    </source>
</evidence>
<evidence type="ECO:0000256" key="4">
    <source>
        <dbReference type="ARBA" id="ARBA00012551"/>
    </source>
</evidence>
<organism evidence="22 23">
    <name type="scientific">Patellaria atrata CBS 101060</name>
    <dbReference type="NCBI Taxonomy" id="1346257"/>
    <lineage>
        <taxon>Eukaryota</taxon>
        <taxon>Fungi</taxon>
        <taxon>Dikarya</taxon>
        <taxon>Ascomycota</taxon>
        <taxon>Pezizomycotina</taxon>
        <taxon>Dothideomycetes</taxon>
        <taxon>Dothideomycetes incertae sedis</taxon>
        <taxon>Patellariales</taxon>
        <taxon>Patellariaceae</taxon>
        <taxon>Patellaria</taxon>
    </lineage>
</organism>
<comment type="subcellular location">
    <subcellularLocation>
        <location evidence="2">Chromosome</location>
        <location evidence="2">Telomere</location>
    </subcellularLocation>
    <subcellularLocation>
        <location evidence="1 19">Nucleus</location>
    </subcellularLocation>
</comment>
<dbReference type="PROSITE" id="PS50234">
    <property type="entry name" value="VWFA"/>
    <property type="match status" value="1"/>
</dbReference>
<keyword evidence="8 19" id="KW-0227">DNA damage</keyword>
<keyword evidence="16 19" id="KW-0539">Nucleus</keyword>
<dbReference type="InterPro" id="IPR014893">
    <property type="entry name" value="Ku_PK_bind"/>
</dbReference>
<keyword evidence="14 19" id="KW-0233">DNA recombination</keyword>
<evidence type="ECO:0000259" key="21">
    <source>
        <dbReference type="PROSITE" id="PS50234"/>
    </source>
</evidence>
<accession>A0A9P4S1M7</accession>
<dbReference type="FunFam" id="1.10.1600.10:FF:000002">
    <property type="entry name" value="X-ray repair cross-complementing protein 5"/>
    <property type="match status" value="1"/>
</dbReference>
<dbReference type="AlphaFoldDB" id="A0A9P4S1M7"/>
<keyword evidence="10 19" id="KW-0347">Helicase</keyword>
<evidence type="ECO:0000256" key="6">
    <source>
        <dbReference type="ARBA" id="ARBA00022454"/>
    </source>
</evidence>
<protein>
    <recommendedName>
        <fullName evidence="5 19">ATP-dependent DNA helicase II subunit 2</fullName>
        <ecNumber evidence="4 19">3.6.4.12</ecNumber>
    </recommendedName>
</protein>
<keyword evidence="11 19" id="KW-0067">ATP-binding</keyword>
<dbReference type="InterPro" id="IPR016194">
    <property type="entry name" value="SPOC-like_C_dom_sf"/>
</dbReference>
<evidence type="ECO:0000256" key="3">
    <source>
        <dbReference type="ARBA" id="ARBA00007726"/>
    </source>
</evidence>
<dbReference type="EC" id="3.6.4.12" evidence="4 19"/>
<dbReference type="Gene3D" id="1.25.40.240">
    <property type="entry name" value="Ku, C-terminal domain"/>
    <property type="match status" value="1"/>
</dbReference>
<dbReference type="Pfam" id="PF08785">
    <property type="entry name" value="Ku_PK_bind"/>
    <property type="match status" value="1"/>
</dbReference>
<dbReference type="GO" id="GO:0000781">
    <property type="term" value="C:chromosome, telomeric region"/>
    <property type="evidence" value="ECO:0007669"/>
    <property type="project" value="UniProtKB-SubCell"/>
</dbReference>
<comment type="caution">
    <text evidence="22">The sequence shown here is derived from an EMBL/GenBank/DDBJ whole genome shotgun (WGS) entry which is preliminary data.</text>
</comment>
<dbReference type="Gene3D" id="1.10.1600.10">
    <property type="match status" value="1"/>
</dbReference>
<evidence type="ECO:0000256" key="14">
    <source>
        <dbReference type="ARBA" id="ARBA00023172"/>
    </source>
</evidence>
<evidence type="ECO:0000256" key="15">
    <source>
        <dbReference type="ARBA" id="ARBA00023204"/>
    </source>
</evidence>
<comment type="similarity">
    <text evidence="3 19">Belongs to the ku80 family.</text>
</comment>
<keyword evidence="15 19" id="KW-0234">DNA repair</keyword>
<sequence length="727" mass="81065">MADKEATVYIIDVGKSMGEKNNDRSETDLDWAMHYIWDRIATTVSTGRKTLLVGVVALRTDGTNNALNGEDDDNYQNISVLAPLGQFLMPDIRRLKDLIRPSKTEEGDAISALIIAIQMINEQCRKLKYRRQIVLITNGRGQMDPDGLEGIVAKIKEDDMRLQILGIDFDDPEFGFKEENKDPEKLENEKLLKDLVEECDGDFGTVAEAVAELAIPRVKPTRPVQSFKGNLTLGNPEEYESALSIDVERYPKTAVAKPPTASSFVIKSDAPGGEPSGQSSVTMQDGNDDEDGQKNELAAIHRARTYQVNDEKAPGGKKEVTENELEKGYSYGSTAVHISGSDMSALKIETQACLDIMGFIPRDKFDRYMLMSKVSIIVAQKANEKAAMALSSLAHALFEQETYAIARLVPKAGRDPVIVLLAHCIEPEFEGLFDVELPFSEDMRGYRFPPLDKVVTVGGATHYKHRNLPDDDLMKAMSDYVDRMDLSTYEKDEDGNPVEYAALEDTYSPVLHRINQAIRWRAVHPAEDIPPPGEILTKYSGPPTELIEDAQSVISTLLKAADVKKVPPKVKGRKRNRETERPLSGLDVDALLNSNKRSKISPENAIPEFKQYLASTTSSSDLKDAAKQMSKIIQDYIRHSVGDSGYGRAIEALSVLRNEMVDSEEPVVYNDVLRQLKEKVLGGELGGNRKDVWWKIRANRLGLVDKKQWKFSDVSEEEAKEFLIPKL</sequence>
<dbReference type="Pfam" id="PF03731">
    <property type="entry name" value="Ku_N"/>
    <property type="match status" value="1"/>
</dbReference>
<evidence type="ECO:0000256" key="11">
    <source>
        <dbReference type="ARBA" id="ARBA00022840"/>
    </source>
</evidence>
<keyword evidence="23" id="KW-1185">Reference proteome</keyword>
<dbReference type="GO" id="GO:0005524">
    <property type="term" value="F:ATP binding"/>
    <property type="evidence" value="ECO:0007669"/>
    <property type="project" value="UniProtKB-UniRule"/>
</dbReference>
<comment type="function">
    <text evidence="17">Single-stranded DNA-dependent ATP-dependent helicase. Involved in non-homologous end joining (NHEJ) DNA double strand break repair. DNA-binding is sequence-independent but has a high affinity to nicks in double-stranded DNA and to the ends of duplex DNA. Binds to naturally occurring chromosomal ends, and therefore provides chromosomal end protection. Required also for telomere recombination to repair telomeric ends in the absence of telomerase. KU70, of the KU70/KU80 heterodimer, binds to the stem loop of TLC1, the RNA component of telomerase. Involved in telomere maintenance. Interacts with telomeric repeats and subtelomeric sequences thereby controlling telomere length and protecting against subtelomeric rearrangement. Maintains telomeric chromatin, which is involved in silencing the expression of genes located at the telomere. Required for mating-type switching.</text>
</comment>
<dbReference type="FunFam" id="3.40.50.410:FF:000073">
    <property type="entry name" value="ATP-dependent DNA helicase II subunit 2"/>
    <property type="match status" value="1"/>
</dbReference>
<dbReference type="InterPro" id="IPR036465">
    <property type="entry name" value="vWFA_dom_sf"/>
</dbReference>
<dbReference type="InterPro" id="IPR002035">
    <property type="entry name" value="VWF_A"/>
</dbReference>
<dbReference type="SUPFAM" id="SSF53300">
    <property type="entry name" value="vWA-like"/>
    <property type="match status" value="1"/>
</dbReference>
<dbReference type="InterPro" id="IPR005161">
    <property type="entry name" value="Ku_N"/>
</dbReference>
<dbReference type="GO" id="GO:0003690">
    <property type="term" value="F:double-stranded DNA binding"/>
    <property type="evidence" value="ECO:0007669"/>
    <property type="project" value="TreeGrafter"/>
</dbReference>
<dbReference type="PANTHER" id="PTHR12604">
    <property type="entry name" value="KU AUTOANTIGEN DNA HELICASE"/>
    <property type="match status" value="1"/>
</dbReference>
<dbReference type="SMART" id="SM00559">
    <property type="entry name" value="Ku78"/>
    <property type="match status" value="1"/>
</dbReference>
<name>A0A9P4S1M7_9PEZI</name>
<dbReference type="Pfam" id="PF02735">
    <property type="entry name" value="Ku"/>
    <property type="match status" value="1"/>
</dbReference>
<dbReference type="GO" id="GO:0006303">
    <property type="term" value="P:double-strand break repair via nonhomologous end joining"/>
    <property type="evidence" value="ECO:0007669"/>
    <property type="project" value="InterPro"/>
</dbReference>
<evidence type="ECO:0000256" key="17">
    <source>
        <dbReference type="ARBA" id="ARBA00024890"/>
    </source>
</evidence>
<dbReference type="Proteomes" id="UP000799429">
    <property type="component" value="Unassembled WGS sequence"/>
</dbReference>
<keyword evidence="7 19" id="KW-0547">Nucleotide-binding</keyword>
<evidence type="ECO:0000256" key="2">
    <source>
        <dbReference type="ARBA" id="ARBA00004574"/>
    </source>
</evidence>
<dbReference type="GO" id="GO:0003678">
    <property type="term" value="F:DNA helicase activity"/>
    <property type="evidence" value="ECO:0007669"/>
    <property type="project" value="UniProtKB-EC"/>
</dbReference>
<dbReference type="GO" id="GO:0006310">
    <property type="term" value="P:DNA recombination"/>
    <property type="evidence" value="ECO:0007669"/>
    <property type="project" value="UniProtKB-KW"/>
</dbReference>
<dbReference type="Gene3D" id="2.40.290.10">
    <property type="match status" value="1"/>
</dbReference>
<gene>
    <name evidence="22" type="ORF">M501DRAFT_1001140</name>
</gene>
<evidence type="ECO:0000256" key="16">
    <source>
        <dbReference type="ARBA" id="ARBA00023242"/>
    </source>
</evidence>
<dbReference type="GO" id="GO:0043564">
    <property type="term" value="C:Ku70:Ku80 complex"/>
    <property type="evidence" value="ECO:0007669"/>
    <property type="project" value="InterPro"/>
</dbReference>
<dbReference type="PIRSF" id="PIRSF016570">
    <property type="entry name" value="Ku80"/>
    <property type="match status" value="1"/>
</dbReference>
<keyword evidence="13 19" id="KW-0238">DNA-binding</keyword>
<dbReference type="InterPro" id="IPR006164">
    <property type="entry name" value="DNA_bd_Ku70/Ku80"/>
</dbReference>
<evidence type="ECO:0000256" key="8">
    <source>
        <dbReference type="ARBA" id="ARBA00022763"/>
    </source>
</evidence>
<proteinExistence type="inferred from homology"/>
<dbReference type="GO" id="GO:0016787">
    <property type="term" value="F:hydrolase activity"/>
    <property type="evidence" value="ECO:0007669"/>
    <property type="project" value="UniProtKB-KW"/>
</dbReference>
<evidence type="ECO:0000256" key="12">
    <source>
        <dbReference type="ARBA" id="ARBA00022895"/>
    </source>
</evidence>